<dbReference type="AlphaFoldDB" id="A0A5C8ZRP3"/>
<comment type="subcellular location">
    <subcellularLocation>
        <location evidence="1">Membrane</location>
        <topology evidence="1">Multi-pass membrane protein</topology>
    </subcellularLocation>
</comment>
<organism evidence="6 7">
    <name type="scientific">Parahaliea aestuarii</name>
    <dbReference type="NCBI Taxonomy" id="1852021"/>
    <lineage>
        <taxon>Bacteria</taxon>
        <taxon>Pseudomonadati</taxon>
        <taxon>Pseudomonadota</taxon>
        <taxon>Gammaproteobacteria</taxon>
        <taxon>Cellvibrionales</taxon>
        <taxon>Halieaceae</taxon>
        <taxon>Parahaliea</taxon>
    </lineage>
</organism>
<feature type="transmembrane region" description="Helical" evidence="5">
    <location>
        <begin position="12"/>
        <end position="29"/>
    </location>
</feature>
<feature type="transmembrane region" description="Helical" evidence="5">
    <location>
        <begin position="73"/>
        <end position="96"/>
    </location>
</feature>
<gene>
    <name evidence="6" type="ORF">FVW59_12615</name>
</gene>
<evidence type="ECO:0000313" key="7">
    <source>
        <dbReference type="Proteomes" id="UP000321933"/>
    </source>
</evidence>
<dbReference type="OrthoDB" id="9810601at2"/>
<keyword evidence="3 5" id="KW-1133">Transmembrane helix</keyword>
<dbReference type="GO" id="GO:0016020">
    <property type="term" value="C:membrane"/>
    <property type="evidence" value="ECO:0007669"/>
    <property type="project" value="UniProtKB-SubCell"/>
</dbReference>
<feature type="transmembrane region" description="Helical" evidence="5">
    <location>
        <begin position="108"/>
        <end position="129"/>
    </location>
</feature>
<dbReference type="GO" id="GO:0009403">
    <property type="term" value="P:toxin biosynthetic process"/>
    <property type="evidence" value="ECO:0007669"/>
    <property type="project" value="InterPro"/>
</dbReference>
<evidence type="ECO:0000256" key="4">
    <source>
        <dbReference type="ARBA" id="ARBA00023136"/>
    </source>
</evidence>
<evidence type="ECO:0000256" key="1">
    <source>
        <dbReference type="ARBA" id="ARBA00004141"/>
    </source>
</evidence>
<evidence type="ECO:0000256" key="2">
    <source>
        <dbReference type="ARBA" id="ARBA00022692"/>
    </source>
</evidence>
<reference evidence="6 7" key="1">
    <citation type="submission" date="2019-08" db="EMBL/GenBank/DDBJ databases">
        <title>Parahaliea maris sp. nov., isolated from the surface seawater.</title>
        <authorList>
            <person name="Liu Y."/>
        </authorList>
    </citation>
    <scope>NUCLEOTIDE SEQUENCE [LARGE SCALE GENOMIC DNA]</scope>
    <source>
        <strain evidence="6 7">S2-26</strain>
    </source>
</reference>
<keyword evidence="7" id="KW-1185">Reference proteome</keyword>
<dbReference type="Proteomes" id="UP000321933">
    <property type="component" value="Unassembled WGS sequence"/>
</dbReference>
<dbReference type="EMBL" id="VRYZ01000005">
    <property type="protein sequence ID" value="TXS91045.1"/>
    <property type="molecule type" value="Genomic_DNA"/>
</dbReference>
<accession>A0A5C8ZRP3</accession>
<comment type="caution">
    <text evidence="6">The sequence shown here is derived from an EMBL/GenBank/DDBJ whole genome shotgun (WGS) entry which is preliminary data.</text>
</comment>
<sequence length="178" mass="19554">MDFLDWTQLTWVDWAIIAIVGLSTLVSLWRGFTREAVSLAGWVAAFVIANLFASELATSLTGYISNITARYIAAWLILFIAVLMVFGLVSMFMSQVVKATGLGATDRLLGTIFGFTRGVVIVMVLVFLVRELLPPRDQVWLHQARLMPQVDALMGWARGTLSNFNTDNLSGLAPGQSV</sequence>
<protein>
    <submittedName>
        <fullName evidence="6">CvpA family protein</fullName>
    </submittedName>
</protein>
<keyword evidence="4 5" id="KW-0472">Membrane</keyword>
<dbReference type="PANTHER" id="PTHR36926:SF1">
    <property type="entry name" value="COLICIN V PRODUCTION PROTEIN"/>
    <property type="match status" value="1"/>
</dbReference>
<dbReference type="InterPro" id="IPR052719">
    <property type="entry name" value="CvpA-like"/>
</dbReference>
<name>A0A5C8ZRP3_9GAMM</name>
<evidence type="ECO:0000313" key="6">
    <source>
        <dbReference type="EMBL" id="TXS91045.1"/>
    </source>
</evidence>
<keyword evidence="2 5" id="KW-0812">Transmembrane</keyword>
<proteinExistence type="predicted"/>
<feature type="transmembrane region" description="Helical" evidence="5">
    <location>
        <begin position="36"/>
        <end position="53"/>
    </location>
</feature>
<dbReference type="Pfam" id="PF02674">
    <property type="entry name" value="Colicin_V"/>
    <property type="match status" value="1"/>
</dbReference>
<dbReference type="PANTHER" id="PTHR36926">
    <property type="entry name" value="COLICIN V PRODUCTION PROTEIN"/>
    <property type="match status" value="1"/>
</dbReference>
<evidence type="ECO:0000256" key="3">
    <source>
        <dbReference type="ARBA" id="ARBA00022989"/>
    </source>
</evidence>
<evidence type="ECO:0000256" key="5">
    <source>
        <dbReference type="SAM" id="Phobius"/>
    </source>
</evidence>
<dbReference type="InterPro" id="IPR003825">
    <property type="entry name" value="Colicin-V_CvpA"/>
</dbReference>